<organism evidence="1 2">
    <name type="scientific">Hyalomma asiaticum</name>
    <name type="common">Tick</name>
    <dbReference type="NCBI Taxonomy" id="266040"/>
    <lineage>
        <taxon>Eukaryota</taxon>
        <taxon>Metazoa</taxon>
        <taxon>Ecdysozoa</taxon>
        <taxon>Arthropoda</taxon>
        <taxon>Chelicerata</taxon>
        <taxon>Arachnida</taxon>
        <taxon>Acari</taxon>
        <taxon>Parasitiformes</taxon>
        <taxon>Ixodida</taxon>
        <taxon>Ixodoidea</taxon>
        <taxon>Ixodidae</taxon>
        <taxon>Hyalomminae</taxon>
        <taxon>Hyalomma</taxon>
    </lineage>
</organism>
<gene>
    <name evidence="1" type="ORF">HPB50_007888</name>
</gene>
<evidence type="ECO:0000313" key="1">
    <source>
        <dbReference type="EMBL" id="KAH6945334.1"/>
    </source>
</evidence>
<protein>
    <submittedName>
        <fullName evidence="1">Uncharacterized protein</fullName>
    </submittedName>
</protein>
<sequence>MTVHYVCGGKLKEVELKVPVIKLEDFVVEECKAISRFYKEQDATRAHSKAKVPAVRNRKQAPVKVTRKNSAPFRKTGQSCTPLQNKVTKEERNRLQNLREDASQKKSETRGENSQYSNSPNGHSHSHHNGAVKDTEVAVERSPPTLGGSLGADTRSKSVRYKTRTVHYVCGGKLEQVELKVPVIKLEGFVVEECRAVSRFYKEQDANPKLNVPTVNTNHIPVRPIVVVVLRKMAQGQRFPTAGHVMWKNDLEVLPHVSDDVSASLCTSVSSRQLTKSYNFAVEAYALPSSVATNTCDLSEGTVYARATCFRSQKKAGKPYKVYLAIKSSSGVVTDASCECPAGASGACSHILATVRLIALLKKKGFKEAPPELSCTDLPQQWRRPRRQGIQPTSLQDVDWRSPWQDGAPMPISTRVFNTCSKQDDPQEQLDRMHKLGEGLKKRGNHSFGSMLLAAKGPFVETRLGLAPIGSPLSYQQALLPGGFETWVSSDILPGSGKVTFVPDFLLFDDGALATDLPKTLSPDEQHILQDLQVTSAEARELEMNSRQQSRSNLWQQARLNRLTASCFGRVIKRLNWTEKGLYNLMESKDLSRVRAIQYGLRNENVAADRYCSVMKSHGHNVSLRYCGLFVNPTCPWLGASPDRLIYDPEEASYGVLEVKCPYSLKDSTPEVAKAQCASLRFSENNSPSLQRDHEYYAQVMGQMAITKCNWADFVVYSANWIAIERIHFDEEEWKGMKVKLDDFYFMQMLPYIARKQSH</sequence>
<reference evidence="1" key="1">
    <citation type="submission" date="2020-05" db="EMBL/GenBank/DDBJ databases">
        <title>Large-scale comparative analyses of tick genomes elucidate their genetic diversity and vector capacities.</title>
        <authorList>
            <person name="Jia N."/>
            <person name="Wang J."/>
            <person name="Shi W."/>
            <person name="Du L."/>
            <person name="Sun Y."/>
            <person name="Zhan W."/>
            <person name="Jiang J."/>
            <person name="Wang Q."/>
            <person name="Zhang B."/>
            <person name="Ji P."/>
            <person name="Sakyi L.B."/>
            <person name="Cui X."/>
            <person name="Yuan T."/>
            <person name="Jiang B."/>
            <person name="Yang W."/>
            <person name="Lam T.T.-Y."/>
            <person name="Chang Q."/>
            <person name="Ding S."/>
            <person name="Wang X."/>
            <person name="Zhu J."/>
            <person name="Ruan X."/>
            <person name="Zhao L."/>
            <person name="Wei J."/>
            <person name="Que T."/>
            <person name="Du C."/>
            <person name="Cheng J."/>
            <person name="Dai P."/>
            <person name="Han X."/>
            <person name="Huang E."/>
            <person name="Gao Y."/>
            <person name="Liu J."/>
            <person name="Shao H."/>
            <person name="Ye R."/>
            <person name="Li L."/>
            <person name="Wei W."/>
            <person name="Wang X."/>
            <person name="Wang C."/>
            <person name="Yang T."/>
            <person name="Huo Q."/>
            <person name="Li W."/>
            <person name="Guo W."/>
            <person name="Chen H."/>
            <person name="Zhou L."/>
            <person name="Ni X."/>
            <person name="Tian J."/>
            <person name="Zhou Y."/>
            <person name="Sheng Y."/>
            <person name="Liu T."/>
            <person name="Pan Y."/>
            <person name="Xia L."/>
            <person name="Li J."/>
            <person name="Zhao F."/>
            <person name="Cao W."/>
        </authorList>
    </citation>
    <scope>NUCLEOTIDE SEQUENCE</scope>
    <source>
        <strain evidence="1">Hyas-2018</strain>
    </source>
</reference>
<keyword evidence="2" id="KW-1185">Reference proteome</keyword>
<comment type="caution">
    <text evidence="1">The sequence shown here is derived from an EMBL/GenBank/DDBJ whole genome shotgun (WGS) entry which is preliminary data.</text>
</comment>
<proteinExistence type="predicted"/>
<name>A0ACB7TH34_HYAAI</name>
<accession>A0ACB7TH34</accession>
<dbReference type="Proteomes" id="UP000821845">
    <property type="component" value="Chromosome 1"/>
</dbReference>
<evidence type="ECO:0000313" key="2">
    <source>
        <dbReference type="Proteomes" id="UP000821845"/>
    </source>
</evidence>
<dbReference type="EMBL" id="CM023481">
    <property type="protein sequence ID" value="KAH6945334.1"/>
    <property type="molecule type" value="Genomic_DNA"/>
</dbReference>